<protein>
    <submittedName>
        <fullName evidence="4">Ecdysteroid UDP-glucosyltransferase</fullName>
    </submittedName>
</protein>
<feature type="non-terminal residue" evidence="4">
    <location>
        <position position="184"/>
    </location>
</feature>
<dbReference type="Proteomes" id="UP000094527">
    <property type="component" value="Unassembled WGS sequence"/>
</dbReference>
<comment type="caution">
    <text evidence="4">The sequence shown here is derived from an EMBL/GenBank/DDBJ whole genome shotgun (WGS) entry which is preliminary data.</text>
</comment>
<evidence type="ECO:0000256" key="1">
    <source>
        <dbReference type="ARBA" id="ARBA00009995"/>
    </source>
</evidence>
<organism evidence="4 5">
    <name type="scientific">Orchesella cincta</name>
    <name type="common">Springtail</name>
    <name type="synonym">Podura cincta</name>
    <dbReference type="NCBI Taxonomy" id="48709"/>
    <lineage>
        <taxon>Eukaryota</taxon>
        <taxon>Metazoa</taxon>
        <taxon>Ecdysozoa</taxon>
        <taxon>Arthropoda</taxon>
        <taxon>Hexapoda</taxon>
        <taxon>Collembola</taxon>
        <taxon>Entomobryomorpha</taxon>
        <taxon>Entomobryoidea</taxon>
        <taxon>Orchesellidae</taxon>
        <taxon>Orchesellinae</taxon>
        <taxon>Orchesella</taxon>
    </lineage>
</organism>
<dbReference type="InterPro" id="IPR050271">
    <property type="entry name" value="UDP-glycosyltransferase"/>
</dbReference>
<dbReference type="PANTHER" id="PTHR48043">
    <property type="entry name" value="EG:EG0003.4 PROTEIN-RELATED"/>
    <property type="match status" value="1"/>
</dbReference>
<evidence type="ECO:0000256" key="3">
    <source>
        <dbReference type="ARBA" id="ARBA00022679"/>
    </source>
</evidence>
<comment type="similarity">
    <text evidence="1">Belongs to the UDP-glycosyltransferase family.</text>
</comment>
<keyword evidence="2" id="KW-0328">Glycosyltransferase</keyword>
<dbReference type="Gene3D" id="3.40.50.2000">
    <property type="entry name" value="Glycogen Phosphorylase B"/>
    <property type="match status" value="1"/>
</dbReference>
<reference evidence="4 5" key="1">
    <citation type="journal article" date="2016" name="Genome Biol. Evol.">
        <title>Gene Family Evolution Reflects Adaptation to Soil Environmental Stressors in the Genome of the Collembolan Orchesella cincta.</title>
        <authorList>
            <person name="Faddeeva-Vakhrusheva A."/>
            <person name="Derks M.F."/>
            <person name="Anvar S.Y."/>
            <person name="Agamennone V."/>
            <person name="Suring W."/>
            <person name="Smit S."/>
            <person name="van Straalen N.M."/>
            <person name="Roelofs D."/>
        </authorList>
    </citation>
    <scope>NUCLEOTIDE SEQUENCE [LARGE SCALE GENOMIC DNA]</scope>
    <source>
        <tissue evidence="4">Mixed pool</tissue>
    </source>
</reference>
<dbReference type="InterPro" id="IPR002213">
    <property type="entry name" value="UDP_glucos_trans"/>
</dbReference>
<keyword evidence="5" id="KW-1185">Reference proteome</keyword>
<dbReference type="STRING" id="48709.A0A1D2MRU3"/>
<evidence type="ECO:0000256" key="2">
    <source>
        <dbReference type="ARBA" id="ARBA00022676"/>
    </source>
</evidence>
<dbReference type="Pfam" id="PF00201">
    <property type="entry name" value="UDPGT"/>
    <property type="match status" value="1"/>
</dbReference>
<gene>
    <name evidence="4" type="ORF">Ocin01_10864</name>
</gene>
<dbReference type="OrthoDB" id="5835829at2759"/>
<accession>A0A1D2MRU3</accession>
<dbReference type="GO" id="GO:0008194">
    <property type="term" value="F:UDP-glycosyltransferase activity"/>
    <property type="evidence" value="ECO:0007669"/>
    <property type="project" value="InterPro"/>
</dbReference>
<evidence type="ECO:0000313" key="5">
    <source>
        <dbReference type="Proteomes" id="UP000094527"/>
    </source>
</evidence>
<evidence type="ECO:0000313" key="4">
    <source>
        <dbReference type="EMBL" id="ODM95810.1"/>
    </source>
</evidence>
<dbReference type="AlphaFoldDB" id="A0A1D2MRU3"/>
<dbReference type="EMBL" id="LJIJ01000617">
    <property type="protein sequence ID" value="ODM95810.1"/>
    <property type="molecule type" value="Genomic_DNA"/>
</dbReference>
<proteinExistence type="inferred from homology"/>
<sequence length="184" mass="20863">MYKKVGSHPRIEEIIPSECGYGLVHMFQAKHVLFFPIVIPYMFDAFGIVPESSSIPSSFPQETFNVFYEQGVDHAVPKLANFIQDTDGFIYVSFGSAVIASGMPKSMRDTFFEAFEAFPNLKFFWRWTGTVPENTPKNVLLHDWFPQQDILAHPKIKDSLHKAVAKYARSSLPRGTNDNDSNHG</sequence>
<keyword evidence="3 4" id="KW-0808">Transferase</keyword>
<dbReference type="PANTHER" id="PTHR48043:SF145">
    <property type="entry name" value="FI06409P-RELATED"/>
    <property type="match status" value="1"/>
</dbReference>
<name>A0A1D2MRU3_ORCCI</name>
<dbReference type="SUPFAM" id="SSF53756">
    <property type="entry name" value="UDP-Glycosyltransferase/glycogen phosphorylase"/>
    <property type="match status" value="1"/>
</dbReference>